<dbReference type="Proteomes" id="UP001162483">
    <property type="component" value="Unassembled WGS sequence"/>
</dbReference>
<evidence type="ECO:0000313" key="1">
    <source>
        <dbReference type="EMBL" id="CAI9597749.1"/>
    </source>
</evidence>
<name>A0ABN9FL62_9NEOB</name>
<dbReference type="EMBL" id="CATNWA010017070">
    <property type="protein sequence ID" value="CAI9597749.1"/>
    <property type="molecule type" value="Genomic_DNA"/>
</dbReference>
<feature type="non-terminal residue" evidence="1">
    <location>
        <position position="1"/>
    </location>
</feature>
<proteinExistence type="predicted"/>
<comment type="caution">
    <text evidence="1">The sequence shown here is derived from an EMBL/GenBank/DDBJ whole genome shotgun (WGS) entry which is preliminary data.</text>
</comment>
<sequence>SLVPCDLCDHSQISHVVSNDVASDILLTTLHVITDWPISDHMIGTSYRSPVRRSVFHSGHRTVVLRTHRERAQAGCGEAIYKRPPDPALPPWWLFRNVLLHSLPVLASWESAAPRTNRCTGPLCEVPIHVITDWPISDHMNSSSKQDVTC</sequence>
<protein>
    <submittedName>
        <fullName evidence="1">Uncharacterized protein</fullName>
    </submittedName>
</protein>
<gene>
    <name evidence="1" type="ORF">SPARVUS_LOCUS12296909</name>
</gene>
<accession>A0ABN9FL62</accession>
<reference evidence="1" key="1">
    <citation type="submission" date="2023-05" db="EMBL/GenBank/DDBJ databases">
        <authorList>
            <person name="Stuckert A."/>
        </authorList>
    </citation>
    <scope>NUCLEOTIDE SEQUENCE</scope>
</reference>
<organism evidence="1 2">
    <name type="scientific">Staurois parvus</name>
    <dbReference type="NCBI Taxonomy" id="386267"/>
    <lineage>
        <taxon>Eukaryota</taxon>
        <taxon>Metazoa</taxon>
        <taxon>Chordata</taxon>
        <taxon>Craniata</taxon>
        <taxon>Vertebrata</taxon>
        <taxon>Euteleostomi</taxon>
        <taxon>Amphibia</taxon>
        <taxon>Batrachia</taxon>
        <taxon>Anura</taxon>
        <taxon>Neobatrachia</taxon>
        <taxon>Ranoidea</taxon>
        <taxon>Ranidae</taxon>
        <taxon>Staurois</taxon>
    </lineage>
</organism>
<evidence type="ECO:0000313" key="2">
    <source>
        <dbReference type="Proteomes" id="UP001162483"/>
    </source>
</evidence>
<keyword evidence="2" id="KW-1185">Reference proteome</keyword>